<reference evidence="2 3" key="3">
    <citation type="journal article" date="2010" name="BMC Genomics">
        <title>Transcriptome sequencing and comparative analysis of cucumber flowers with different sex types.</title>
        <authorList>
            <person name="Guo S."/>
            <person name="Zheng Y."/>
            <person name="Joung J.G."/>
            <person name="Liu S."/>
            <person name="Zhang Z."/>
            <person name="Crasta O.R."/>
            <person name="Sobral B.W."/>
            <person name="Xu Y."/>
            <person name="Huang S."/>
            <person name="Fei Z."/>
        </authorList>
    </citation>
    <scope>NUCLEOTIDE SEQUENCE [LARGE SCALE GENOMIC DNA]</scope>
    <source>
        <strain evidence="3">cv. 9930</strain>
    </source>
</reference>
<dbReference type="EMBL" id="CM002927">
    <property type="protein sequence ID" value="KGN46400.1"/>
    <property type="molecule type" value="Genomic_DNA"/>
</dbReference>
<feature type="transmembrane region" description="Helical" evidence="1">
    <location>
        <begin position="380"/>
        <end position="404"/>
    </location>
</feature>
<evidence type="ECO:0000256" key="1">
    <source>
        <dbReference type="SAM" id="Phobius"/>
    </source>
</evidence>
<accession>A0A0A0K9F5</accession>
<dbReference type="Gramene" id="KGN46400">
    <property type="protein sequence ID" value="KGN46400"/>
    <property type="gene ID" value="Csa_6G089270"/>
</dbReference>
<name>A0A0A0K9F5_CUCSA</name>
<keyword evidence="1" id="KW-0472">Membrane</keyword>
<reference evidence="2 3" key="2">
    <citation type="journal article" date="2009" name="PLoS ONE">
        <title>An integrated genetic and cytogenetic map of the cucumber genome.</title>
        <authorList>
            <person name="Ren Y."/>
            <person name="Zhang Z."/>
            <person name="Liu J."/>
            <person name="Staub J.E."/>
            <person name="Han Y."/>
            <person name="Cheng Z."/>
            <person name="Li X."/>
            <person name="Lu J."/>
            <person name="Miao H."/>
            <person name="Kang H."/>
            <person name="Xie B."/>
            <person name="Gu X."/>
            <person name="Wang X."/>
            <person name="Du Y."/>
            <person name="Jin W."/>
            <person name="Huang S."/>
        </authorList>
    </citation>
    <scope>NUCLEOTIDE SEQUENCE [LARGE SCALE GENOMIC DNA]</scope>
    <source>
        <strain evidence="3">cv. 9930</strain>
    </source>
</reference>
<dbReference type="Proteomes" id="UP000029981">
    <property type="component" value="Chromosome 6"/>
</dbReference>
<dbReference type="OMA" id="YIIANEC"/>
<protein>
    <submittedName>
        <fullName evidence="2">Uncharacterized protein</fullName>
    </submittedName>
</protein>
<dbReference type="PANTHER" id="PTHR31170">
    <property type="entry name" value="BNAC04G53230D PROTEIN"/>
    <property type="match status" value="1"/>
</dbReference>
<reference evidence="2 3" key="4">
    <citation type="journal article" date="2011" name="BMC Genomics">
        <title>RNA-Seq improves annotation of protein-coding genes in the cucumber genome.</title>
        <authorList>
            <person name="Li Z."/>
            <person name="Zhang Z."/>
            <person name="Yan P."/>
            <person name="Huang S."/>
            <person name="Fei Z."/>
            <person name="Lin K."/>
        </authorList>
    </citation>
    <scope>NUCLEOTIDE SEQUENCE [LARGE SCALE GENOMIC DNA]</scope>
    <source>
        <strain evidence="3">cv. 9930</strain>
    </source>
</reference>
<dbReference type="Pfam" id="PF03140">
    <property type="entry name" value="DUF247"/>
    <property type="match status" value="2"/>
</dbReference>
<evidence type="ECO:0000313" key="3">
    <source>
        <dbReference type="Proteomes" id="UP000029981"/>
    </source>
</evidence>
<dbReference type="InterPro" id="IPR004158">
    <property type="entry name" value="DUF247_pln"/>
</dbReference>
<keyword evidence="3" id="KW-1185">Reference proteome</keyword>
<dbReference type="STRING" id="3659.A0A0A0K9F5"/>
<gene>
    <name evidence="2" type="ORF">Csa_6G089270</name>
</gene>
<reference evidence="2 3" key="1">
    <citation type="journal article" date="2009" name="Nat. Genet.">
        <title>The genome of the cucumber, Cucumis sativus L.</title>
        <authorList>
            <person name="Huang S."/>
            <person name="Li R."/>
            <person name="Zhang Z."/>
            <person name="Li L."/>
            <person name="Gu X."/>
            <person name="Fan W."/>
            <person name="Lucas W.J."/>
            <person name="Wang X."/>
            <person name="Xie B."/>
            <person name="Ni P."/>
            <person name="Ren Y."/>
            <person name="Zhu H."/>
            <person name="Li J."/>
            <person name="Lin K."/>
            <person name="Jin W."/>
            <person name="Fei Z."/>
            <person name="Li G."/>
            <person name="Staub J."/>
            <person name="Kilian A."/>
            <person name="van der Vossen E.A."/>
            <person name="Wu Y."/>
            <person name="Guo J."/>
            <person name="He J."/>
            <person name="Jia Z."/>
            <person name="Ren Y."/>
            <person name="Tian G."/>
            <person name="Lu Y."/>
            <person name="Ruan J."/>
            <person name="Qian W."/>
            <person name="Wang M."/>
            <person name="Huang Q."/>
            <person name="Li B."/>
            <person name="Xuan Z."/>
            <person name="Cao J."/>
            <person name="Asan"/>
            <person name="Wu Z."/>
            <person name="Zhang J."/>
            <person name="Cai Q."/>
            <person name="Bai Y."/>
            <person name="Zhao B."/>
            <person name="Han Y."/>
            <person name="Li Y."/>
            <person name="Li X."/>
            <person name="Wang S."/>
            <person name="Shi Q."/>
            <person name="Liu S."/>
            <person name="Cho W.K."/>
            <person name="Kim J.Y."/>
            <person name="Xu Y."/>
            <person name="Heller-Uszynska K."/>
            <person name="Miao H."/>
            <person name="Cheng Z."/>
            <person name="Zhang S."/>
            <person name="Wu J."/>
            <person name="Yang Y."/>
            <person name="Kang H."/>
            <person name="Li M."/>
            <person name="Liang H."/>
            <person name="Ren X."/>
            <person name="Shi Z."/>
            <person name="Wen M."/>
            <person name="Jian M."/>
            <person name="Yang H."/>
            <person name="Zhang G."/>
            <person name="Yang Z."/>
            <person name="Chen R."/>
            <person name="Liu S."/>
            <person name="Li J."/>
            <person name="Ma L."/>
            <person name="Liu H."/>
            <person name="Zhou Y."/>
            <person name="Zhao J."/>
            <person name="Fang X."/>
            <person name="Li G."/>
            <person name="Fang L."/>
            <person name="Li Y."/>
            <person name="Liu D."/>
            <person name="Zheng H."/>
            <person name="Zhang Y."/>
            <person name="Qin N."/>
            <person name="Li Z."/>
            <person name="Yang G."/>
            <person name="Yang S."/>
            <person name="Bolund L."/>
            <person name="Kristiansen K."/>
            <person name="Zheng H."/>
            <person name="Li S."/>
            <person name="Zhang X."/>
            <person name="Yang H."/>
            <person name="Wang J."/>
            <person name="Sun R."/>
            <person name="Zhang B."/>
            <person name="Jiang S."/>
            <person name="Wang J."/>
            <person name="Du Y."/>
            <person name="Li S."/>
        </authorList>
    </citation>
    <scope>NUCLEOTIDE SEQUENCE [LARGE SCALE GENOMIC DNA]</scope>
    <source>
        <strain evidence="3">cv. 9930</strain>
    </source>
</reference>
<organism evidence="2 3">
    <name type="scientific">Cucumis sativus</name>
    <name type="common">Cucumber</name>
    <dbReference type="NCBI Taxonomy" id="3659"/>
    <lineage>
        <taxon>Eukaryota</taxon>
        <taxon>Viridiplantae</taxon>
        <taxon>Streptophyta</taxon>
        <taxon>Embryophyta</taxon>
        <taxon>Tracheophyta</taxon>
        <taxon>Spermatophyta</taxon>
        <taxon>Magnoliopsida</taxon>
        <taxon>eudicotyledons</taxon>
        <taxon>Gunneridae</taxon>
        <taxon>Pentapetalae</taxon>
        <taxon>rosids</taxon>
        <taxon>fabids</taxon>
        <taxon>Cucurbitales</taxon>
        <taxon>Cucurbitaceae</taxon>
        <taxon>Benincaseae</taxon>
        <taxon>Cucumis</taxon>
    </lineage>
</organism>
<sequence length="409" mass="46590">MAEAEENQMLLPIYCRSTDHKDQLPIMDNAVVVEVKDNLKKLLMKSVAVEKLGSSGKTIKPSIYKIPNFIKDVHKEAYMPHMVSFGPYHHGEKNLAPMEQEKLKVFRHLVDVKGVDYESIVSDVSNILEDLYGAYDDLDEDWWKDNAGSAKFMKMMILHIFYSKDQNTTLTSLISNLLFVEKDELAIVEKKHILHMYRASLLYPSTLSYPNMDEIKKNNKDDKFGLKCQLIPQATLLREAGIRFRKSENKSLENVSFEKGVLTLPSLIVDDNTKTNLLNVMAFEKLHDVGSQVTSFVVLMNNLIDIDKDVELLSNDNIIANALGNNEEAANLFSVLGKGVSLDLGSNNLTEVHQLVNIHCDDSWNRWWANLKHTYFQNPWAIISFFGAIFGFAILIVQAVYQIVDFHTK</sequence>
<dbReference type="PANTHER" id="PTHR31170:SF25">
    <property type="entry name" value="BNAA09G04570D PROTEIN"/>
    <property type="match status" value="1"/>
</dbReference>
<keyword evidence="1" id="KW-0812">Transmembrane</keyword>
<dbReference type="AlphaFoldDB" id="A0A0A0K9F5"/>
<keyword evidence="1" id="KW-1133">Transmembrane helix</keyword>
<evidence type="ECO:0000313" key="2">
    <source>
        <dbReference type="EMBL" id="KGN46400.1"/>
    </source>
</evidence>
<proteinExistence type="predicted"/>